<gene>
    <name evidence="4" type="ORF">EHI47_03800</name>
</gene>
<dbReference type="Proteomes" id="UP000283817">
    <property type="component" value="Unassembled WGS sequence"/>
</dbReference>
<evidence type="ECO:0000313" key="5">
    <source>
        <dbReference type="Proteomes" id="UP000283817"/>
    </source>
</evidence>
<dbReference type="SUPFAM" id="SSF55729">
    <property type="entry name" value="Acyl-CoA N-acyltransferases (Nat)"/>
    <property type="match status" value="1"/>
</dbReference>
<evidence type="ECO:0000256" key="2">
    <source>
        <dbReference type="ARBA" id="ARBA00023315"/>
    </source>
</evidence>
<keyword evidence="1 4" id="KW-0808">Transferase</keyword>
<sequence length="152" mass="16385">MTDEIEIRLAIGGDAPLISELVTNTIRISNSADYPASVIDRVIGNFSPDAILRLMDSRIVWIALQGGEPVGTASLDGDTVRTVFVSPTVQGRGIGRRLMQTVEFAAFASGVKALQVPASLTARNFSARLGYNAVQEVLFGEERTFVMEKQIA</sequence>
<dbReference type="PANTHER" id="PTHR43877">
    <property type="entry name" value="AMINOALKYLPHOSPHONATE N-ACETYLTRANSFERASE-RELATED-RELATED"/>
    <property type="match status" value="1"/>
</dbReference>
<dbReference type="AlphaFoldDB" id="A0A444IAP5"/>
<keyword evidence="2" id="KW-0012">Acyltransferase</keyword>
<dbReference type="Gene3D" id="3.40.630.30">
    <property type="match status" value="1"/>
</dbReference>
<dbReference type="EMBL" id="SBHX01000009">
    <property type="protein sequence ID" value="RWX35990.1"/>
    <property type="molecule type" value="Genomic_DNA"/>
</dbReference>
<organism evidence="4 5">
    <name type="scientific">Rhizobium leguminosarum</name>
    <dbReference type="NCBI Taxonomy" id="384"/>
    <lineage>
        <taxon>Bacteria</taxon>
        <taxon>Pseudomonadati</taxon>
        <taxon>Pseudomonadota</taxon>
        <taxon>Alphaproteobacteria</taxon>
        <taxon>Hyphomicrobiales</taxon>
        <taxon>Rhizobiaceae</taxon>
        <taxon>Rhizobium/Agrobacterium group</taxon>
        <taxon>Rhizobium</taxon>
    </lineage>
</organism>
<dbReference type="InterPro" id="IPR016181">
    <property type="entry name" value="Acyl_CoA_acyltransferase"/>
</dbReference>
<dbReference type="InterPro" id="IPR000182">
    <property type="entry name" value="GNAT_dom"/>
</dbReference>
<dbReference type="PANTHER" id="PTHR43877:SF1">
    <property type="entry name" value="ACETYLTRANSFERASE"/>
    <property type="match status" value="1"/>
</dbReference>
<accession>A0A444IAP5</accession>
<dbReference type="InterPro" id="IPR050832">
    <property type="entry name" value="Bact_Acetyltransf"/>
</dbReference>
<comment type="caution">
    <text evidence="4">The sequence shown here is derived from an EMBL/GenBank/DDBJ whole genome shotgun (WGS) entry which is preliminary data.</text>
</comment>
<dbReference type="Pfam" id="PF13508">
    <property type="entry name" value="Acetyltransf_7"/>
    <property type="match status" value="1"/>
</dbReference>
<evidence type="ECO:0000259" key="3">
    <source>
        <dbReference type="PROSITE" id="PS51186"/>
    </source>
</evidence>
<reference evidence="4 5" key="1">
    <citation type="submission" date="2019-01" db="EMBL/GenBank/DDBJ databases">
        <title>RHIZO-ID as a novel technology for direct rhizobia identification.</title>
        <authorList>
            <person name="De Meyer S.E."/>
        </authorList>
    </citation>
    <scope>NUCLEOTIDE SEQUENCE [LARGE SCALE GENOMIC DNA]</scope>
    <source>
        <strain evidence="4 5">WSM448</strain>
    </source>
</reference>
<evidence type="ECO:0000313" key="4">
    <source>
        <dbReference type="EMBL" id="RWX35990.1"/>
    </source>
</evidence>
<evidence type="ECO:0000256" key="1">
    <source>
        <dbReference type="ARBA" id="ARBA00022679"/>
    </source>
</evidence>
<protein>
    <submittedName>
        <fullName evidence="4">GNAT family N-acetyltransferase</fullName>
    </submittedName>
</protein>
<proteinExistence type="predicted"/>
<name>A0A444IAP5_RHILE</name>
<dbReference type="GO" id="GO:0016747">
    <property type="term" value="F:acyltransferase activity, transferring groups other than amino-acyl groups"/>
    <property type="evidence" value="ECO:0007669"/>
    <property type="project" value="InterPro"/>
</dbReference>
<dbReference type="RefSeq" id="WP_128409876.1">
    <property type="nucleotide sequence ID" value="NZ_CP090090.1"/>
</dbReference>
<feature type="domain" description="N-acetyltransferase" evidence="3">
    <location>
        <begin position="5"/>
        <end position="152"/>
    </location>
</feature>
<dbReference type="CDD" id="cd04301">
    <property type="entry name" value="NAT_SF"/>
    <property type="match status" value="1"/>
</dbReference>
<dbReference type="PROSITE" id="PS51186">
    <property type="entry name" value="GNAT"/>
    <property type="match status" value="1"/>
</dbReference>